<dbReference type="EMBL" id="BSXS01003354">
    <property type="protein sequence ID" value="GME81120.1"/>
    <property type="molecule type" value="Genomic_DNA"/>
</dbReference>
<evidence type="ECO:0000313" key="2">
    <source>
        <dbReference type="Proteomes" id="UP001165064"/>
    </source>
</evidence>
<organism evidence="1 2">
    <name type="scientific">Ambrosiozyma monospora</name>
    <name type="common">Yeast</name>
    <name type="synonym">Endomycopsis monosporus</name>
    <dbReference type="NCBI Taxonomy" id="43982"/>
    <lineage>
        <taxon>Eukaryota</taxon>
        <taxon>Fungi</taxon>
        <taxon>Dikarya</taxon>
        <taxon>Ascomycota</taxon>
        <taxon>Saccharomycotina</taxon>
        <taxon>Pichiomycetes</taxon>
        <taxon>Pichiales</taxon>
        <taxon>Pichiaceae</taxon>
        <taxon>Ambrosiozyma</taxon>
    </lineage>
</organism>
<proteinExistence type="predicted"/>
<comment type="caution">
    <text evidence="1">The sequence shown here is derived from an EMBL/GenBank/DDBJ whole genome shotgun (WGS) entry which is preliminary data.</text>
</comment>
<gene>
    <name evidence="1" type="ORF">Amon02_000476900</name>
</gene>
<accession>A0ACB5T4P8</accession>
<reference evidence="1" key="1">
    <citation type="submission" date="2023-04" db="EMBL/GenBank/DDBJ databases">
        <title>Ambrosiozyma monospora NBRC 10751.</title>
        <authorList>
            <person name="Ichikawa N."/>
            <person name="Sato H."/>
            <person name="Tonouchi N."/>
        </authorList>
    </citation>
    <scope>NUCLEOTIDE SEQUENCE</scope>
    <source>
        <strain evidence="1">NBRC 10751</strain>
    </source>
</reference>
<evidence type="ECO:0000313" key="1">
    <source>
        <dbReference type="EMBL" id="GME81120.1"/>
    </source>
</evidence>
<protein>
    <submittedName>
        <fullName evidence="1">Unnamed protein product</fullName>
    </submittedName>
</protein>
<keyword evidence="2" id="KW-1185">Reference proteome</keyword>
<name>A0ACB5T4P8_AMBMO</name>
<dbReference type="Proteomes" id="UP001165064">
    <property type="component" value="Unassembled WGS sequence"/>
</dbReference>
<sequence>MTKKSNVNSTKTNTKTKKHVPEEDGEQTKEEIQAQLRADELVNVRESVVLASRIAVILVIHFILIALLPPPNKLPVVLCSLLGASTLNQSPMFIRFKQNIMKRMFEKGGKSLSIDKSRSDLLFAIYDIKQYLSRSKQWNDNRRSMFKMMTWRQQHICNQSNYAKKLNKVETKFVENNKLLTDLYQRAMERHGVSSLELKEYAEGSKHNGHYRVIESLCHYSRDWSSLGDVEIQPLLDYIKLQFKELDLSEFVAVVPGSGLGRVAHEMALSGFNRVHAVEFSWLMTLFNEYVYANINKQEKNPTNSYNIFPFVHNYSNHLNLENQIRGFQFKQLEKKPENLNIHTADFTTFNISQFHADKDGVVKMPENLVIVTCFFIDTAENMMDYFDAIDRIAGNFKGKKLWINVGPLKYGTAAKVELNNEEVKIVRETMGWKTIDEVETPKTLGYLTDVKGLWKGYYGVTCWTCEKK</sequence>